<feature type="transmembrane region" description="Helical" evidence="1">
    <location>
        <begin position="17"/>
        <end position="39"/>
    </location>
</feature>
<dbReference type="Proteomes" id="UP000701702">
    <property type="component" value="Unassembled WGS sequence"/>
</dbReference>
<reference evidence="2 3" key="1">
    <citation type="submission" date="2021-08" db="EMBL/GenBank/DDBJ databases">
        <authorList>
            <person name="Peeters C."/>
        </authorList>
    </citation>
    <scope>NUCLEOTIDE SEQUENCE [LARGE SCALE GENOMIC DNA]</scope>
    <source>
        <strain evidence="2 3">LMG 23994</strain>
    </source>
</reference>
<organism evidence="2 3">
    <name type="scientific">Cupriavidus pinatubonensis</name>
    <dbReference type="NCBI Taxonomy" id="248026"/>
    <lineage>
        <taxon>Bacteria</taxon>
        <taxon>Pseudomonadati</taxon>
        <taxon>Pseudomonadota</taxon>
        <taxon>Betaproteobacteria</taxon>
        <taxon>Burkholderiales</taxon>
        <taxon>Burkholderiaceae</taxon>
        <taxon>Cupriavidus</taxon>
    </lineage>
</organism>
<dbReference type="RefSeq" id="WP_224006349.1">
    <property type="nucleotide sequence ID" value="NZ_CAJZAF010000029.1"/>
</dbReference>
<gene>
    <name evidence="2" type="ORF">LMG23994_04611</name>
</gene>
<protein>
    <recommendedName>
        <fullName evidence="4">Type IV pilus modification protein PilV</fullName>
    </recommendedName>
</protein>
<dbReference type="InterPro" id="IPR012902">
    <property type="entry name" value="N_methyl_site"/>
</dbReference>
<dbReference type="NCBIfam" id="TIGR02523">
    <property type="entry name" value="type_IV_pilV"/>
    <property type="match status" value="1"/>
</dbReference>
<evidence type="ECO:0000256" key="1">
    <source>
        <dbReference type="SAM" id="Phobius"/>
    </source>
</evidence>
<evidence type="ECO:0000313" key="2">
    <source>
        <dbReference type="EMBL" id="CAG9181196.1"/>
    </source>
</evidence>
<dbReference type="NCBIfam" id="TIGR02532">
    <property type="entry name" value="IV_pilin_GFxxxE"/>
    <property type="match status" value="1"/>
</dbReference>
<comment type="caution">
    <text evidence="2">The sequence shown here is derived from an EMBL/GenBank/DDBJ whole genome shotgun (WGS) entry which is preliminary data.</text>
</comment>
<evidence type="ECO:0000313" key="3">
    <source>
        <dbReference type="Proteomes" id="UP000701702"/>
    </source>
</evidence>
<proteinExistence type="predicted"/>
<dbReference type="InterPro" id="IPR013362">
    <property type="entry name" value="Pilus_4_PilV"/>
</dbReference>
<evidence type="ECO:0008006" key="4">
    <source>
        <dbReference type="Google" id="ProtNLM"/>
    </source>
</evidence>
<dbReference type="Pfam" id="PF07963">
    <property type="entry name" value="N_methyl"/>
    <property type="match status" value="1"/>
</dbReference>
<keyword evidence="1" id="KW-0812">Transmembrane</keyword>
<keyword evidence="1" id="KW-1133">Transmembrane helix</keyword>
<accession>A0ABN7ZA03</accession>
<dbReference type="EMBL" id="CAJZAF010000029">
    <property type="protein sequence ID" value="CAG9181196.1"/>
    <property type="molecule type" value="Genomic_DNA"/>
</dbReference>
<sequence>MRVTDCTVRSVRLARAAGFSMIEVLVTLVITAIGLLGLAKMQAAALGNTHVARARSLIALQTESLAAMMQANRAYWGAGTVPARVAMKGNAVMESGAGNPLSAAANCRDAACRPAQLAAADLQGWATAMQARFPGYDAEVNCVNMAAPPVNCSVTVSWSEKTIAMHRNTALGARAQTSVQRFTLHIQP</sequence>
<keyword evidence="3" id="KW-1185">Reference proteome</keyword>
<name>A0ABN7ZA03_9BURK</name>
<keyword evidence="1" id="KW-0472">Membrane</keyword>